<sequence length="179" mass="19612">MRRDEKPCTLEPRQWRKGSQQCVAFISPVTQCCPAWPHLLLQGEHLDAATLAAQRSTLRSQHADQFACSPETHAARKLLGNTRAGLVIHGGGEEGATRPPAHTSATRSVCLPGSLAVFRCLSAFFLPFSNRHPVALRQGDEALRAAGQVAPCLPSRWLLRRGDVKLSNSLSKDQVMRNE</sequence>
<accession>A0A5B7K828</accession>
<name>A0A5B7K828_PORTR</name>
<protein>
    <submittedName>
        <fullName evidence="1">Uncharacterized protein</fullName>
    </submittedName>
</protein>
<organism evidence="1 2">
    <name type="scientific">Portunus trituberculatus</name>
    <name type="common">Swimming crab</name>
    <name type="synonym">Neptunus trituberculatus</name>
    <dbReference type="NCBI Taxonomy" id="210409"/>
    <lineage>
        <taxon>Eukaryota</taxon>
        <taxon>Metazoa</taxon>
        <taxon>Ecdysozoa</taxon>
        <taxon>Arthropoda</taxon>
        <taxon>Crustacea</taxon>
        <taxon>Multicrustacea</taxon>
        <taxon>Malacostraca</taxon>
        <taxon>Eumalacostraca</taxon>
        <taxon>Eucarida</taxon>
        <taxon>Decapoda</taxon>
        <taxon>Pleocyemata</taxon>
        <taxon>Brachyura</taxon>
        <taxon>Eubrachyura</taxon>
        <taxon>Portunoidea</taxon>
        <taxon>Portunidae</taxon>
        <taxon>Portuninae</taxon>
        <taxon>Portunus</taxon>
    </lineage>
</organism>
<evidence type="ECO:0000313" key="2">
    <source>
        <dbReference type="Proteomes" id="UP000324222"/>
    </source>
</evidence>
<dbReference type="Proteomes" id="UP000324222">
    <property type="component" value="Unassembled WGS sequence"/>
</dbReference>
<evidence type="ECO:0000313" key="1">
    <source>
        <dbReference type="EMBL" id="MPD02986.1"/>
    </source>
</evidence>
<gene>
    <name evidence="1" type="ORF">E2C01_098599</name>
</gene>
<comment type="caution">
    <text evidence="1">The sequence shown here is derived from an EMBL/GenBank/DDBJ whole genome shotgun (WGS) entry which is preliminary data.</text>
</comment>
<keyword evidence="2" id="KW-1185">Reference proteome</keyword>
<reference evidence="1 2" key="1">
    <citation type="submission" date="2019-05" db="EMBL/GenBank/DDBJ databases">
        <title>Another draft genome of Portunus trituberculatus and its Hox gene families provides insights of decapod evolution.</title>
        <authorList>
            <person name="Jeong J.-H."/>
            <person name="Song I."/>
            <person name="Kim S."/>
            <person name="Choi T."/>
            <person name="Kim D."/>
            <person name="Ryu S."/>
            <person name="Kim W."/>
        </authorList>
    </citation>
    <scope>NUCLEOTIDE SEQUENCE [LARGE SCALE GENOMIC DNA]</scope>
    <source>
        <tissue evidence="1">Muscle</tissue>
    </source>
</reference>
<dbReference type="AlphaFoldDB" id="A0A5B7K828"/>
<dbReference type="EMBL" id="VSRR010134085">
    <property type="protein sequence ID" value="MPD02986.1"/>
    <property type="molecule type" value="Genomic_DNA"/>
</dbReference>
<proteinExistence type="predicted"/>